<feature type="compositionally biased region" description="Basic and acidic residues" evidence="14">
    <location>
        <begin position="1142"/>
        <end position="1156"/>
    </location>
</feature>
<name>A0A1Q9DCV7_SYMMI</name>
<dbReference type="PROSITE" id="PS00216">
    <property type="entry name" value="SUGAR_TRANSPORT_1"/>
    <property type="match status" value="1"/>
</dbReference>
<dbReference type="InterPro" id="IPR020846">
    <property type="entry name" value="MFS_dom"/>
</dbReference>
<feature type="region of interest" description="Disordered" evidence="14">
    <location>
        <begin position="1019"/>
        <end position="1051"/>
    </location>
</feature>
<evidence type="ECO:0000256" key="13">
    <source>
        <dbReference type="SAM" id="Coils"/>
    </source>
</evidence>
<dbReference type="PROSITE" id="PS50067">
    <property type="entry name" value="KINESIN_MOTOR_2"/>
    <property type="match status" value="1"/>
</dbReference>
<evidence type="ECO:0000259" key="17">
    <source>
        <dbReference type="PROSITE" id="PS50067"/>
    </source>
</evidence>
<feature type="transmembrane region" description="Helical" evidence="15">
    <location>
        <begin position="1675"/>
        <end position="1693"/>
    </location>
</feature>
<dbReference type="GO" id="GO:0005524">
    <property type="term" value="F:ATP binding"/>
    <property type="evidence" value="ECO:0007669"/>
    <property type="project" value="UniProtKB-UniRule"/>
</dbReference>
<dbReference type="SMART" id="SM00220">
    <property type="entry name" value="S_TKc"/>
    <property type="match status" value="1"/>
</dbReference>
<evidence type="ECO:0000256" key="15">
    <source>
        <dbReference type="SAM" id="Phobius"/>
    </source>
</evidence>
<feature type="region of interest" description="Disordered" evidence="14">
    <location>
        <begin position="132"/>
        <end position="165"/>
    </location>
</feature>
<dbReference type="Proteomes" id="UP000186817">
    <property type="component" value="Unassembled WGS sequence"/>
</dbReference>
<protein>
    <recommendedName>
        <fullName evidence="10">Kinesin-like protein KIN-8B</fullName>
    </recommendedName>
</protein>
<keyword evidence="6 15" id="KW-1133">Transmembrane helix</keyword>
<dbReference type="Gene3D" id="1.20.1250.20">
    <property type="entry name" value="MFS general substrate transporter like domains"/>
    <property type="match status" value="1"/>
</dbReference>
<feature type="domain" description="Protein kinase" evidence="16">
    <location>
        <begin position="242"/>
        <end position="516"/>
    </location>
</feature>
<dbReference type="GO" id="GO:0022857">
    <property type="term" value="F:transmembrane transporter activity"/>
    <property type="evidence" value="ECO:0007669"/>
    <property type="project" value="InterPro"/>
</dbReference>
<feature type="transmembrane region" description="Helical" evidence="15">
    <location>
        <begin position="1831"/>
        <end position="1851"/>
    </location>
</feature>
<evidence type="ECO:0000256" key="6">
    <source>
        <dbReference type="ARBA" id="ARBA00022989"/>
    </source>
</evidence>
<dbReference type="Pfam" id="PF07386">
    <property type="entry name" value="DUF1499"/>
    <property type="match status" value="1"/>
</dbReference>
<gene>
    <name evidence="19" type="primary">kif19</name>
    <name evidence="19" type="ORF">AK812_SmicGene25075</name>
</gene>
<dbReference type="PROSITE" id="PS50850">
    <property type="entry name" value="MFS"/>
    <property type="match status" value="1"/>
</dbReference>
<dbReference type="SUPFAM" id="SSF103473">
    <property type="entry name" value="MFS general substrate transporter"/>
    <property type="match status" value="1"/>
</dbReference>
<dbReference type="PRINTS" id="PR00380">
    <property type="entry name" value="KINESINHEAVY"/>
</dbReference>
<keyword evidence="4 11" id="KW-0547">Nucleotide-binding</keyword>
<evidence type="ECO:0000313" key="20">
    <source>
        <dbReference type="Proteomes" id="UP000186817"/>
    </source>
</evidence>
<evidence type="ECO:0000259" key="16">
    <source>
        <dbReference type="PROSITE" id="PS50011"/>
    </source>
</evidence>
<evidence type="ECO:0000256" key="14">
    <source>
        <dbReference type="SAM" id="MobiDB-lite"/>
    </source>
</evidence>
<dbReference type="PROSITE" id="PS50011">
    <property type="entry name" value="PROTEIN_KINASE_DOM"/>
    <property type="match status" value="1"/>
</dbReference>
<feature type="domain" description="Kinesin motor" evidence="17">
    <location>
        <begin position="2437"/>
        <end position="2769"/>
    </location>
</feature>
<dbReference type="Gene3D" id="1.10.510.10">
    <property type="entry name" value="Transferase(Phosphotransferase) domain 1"/>
    <property type="match status" value="1"/>
</dbReference>
<dbReference type="CDD" id="cd06174">
    <property type="entry name" value="MFS"/>
    <property type="match status" value="1"/>
</dbReference>
<keyword evidence="8 15" id="KW-0472">Membrane</keyword>
<feature type="coiled-coil region" evidence="13">
    <location>
        <begin position="2784"/>
        <end position="2820"/>
    </location>
</feature>
<comment type="caution">
    <text evidence="19">The sequence shown here is derived from an EMBL/GenBank/DDBJ whole genome shotgun (WGS) entry which is preliminary data.</text>
</comment>
<feature type="region of interest" description="Disordered" evidence="14">
    <location>
        <begin position="1094"/>
        <end position="1180"/>
    </location>
</feature>
<dbReference type="GO" id="GO:0016020">
    <property type="term" value="C:membrane"/>
    <property type="evidence" value="ECO:0007669"/>
    <property type="project" value="UniProtKB-SubCell"/>
</dbReference>
<evidence type="ECO:0000256" key="7">
    <source>
        <dbReference type="ARBA" id="ARBA00023054"/>
    </source>
</evidence>
<dbReference type="Pfam" id="PF07690">
    <property type="entry name" value="MFS_1"/>
    <property type="match status" value="1"/>
</dbReference>
<evidence type="ECO:0000256" key="1">
    <source>
        <dbReference type="ARBA" id="ARBA00004141"/>
    </source>
</evidence>
<evidence type="ECO:0000256" key="3">
    <source>
        <dbReference type="ARBA" id="ARBA00022701"/>
    </source>
</evidence>
<dbReference type="PROSITE" id="PS00107">
    <property type="entry name" value="PROTEIN_KINASE_ATP"/>
    <property type="match status" value="1"/>
</dbReference>
<dbReference type="PROSITE" id="PS00411">
    <property type="entry name" value="KINESIN_MOTOR_1"/>
    <property type="match status" value="1"/>
</dbReference>
<evidence type="ECO:0000313" key="19">
    <source>
        <dbReference type="EMBL" id="OLP93053.1"/>
    </source>
</evidence>
<dbReference type="InterPro" id="IPR036259">
    <property type="entry name" value="MFS_trans_sf"/>
</dbReference>
<dbReference type="InterPro" id="IPR036961">
    <property type="entry name" value="Kinesin_motor_dom_sf"/>
</dbReference>
<feature type="region of interest" description="Disordered" evidence="14">
    <location>
        <begin position="1"/>
        <end position="34"/>
    </location>
</feature>
<keyword evidence="5 11" id="KW-0067">ATP-binding</keyword>
<dbReference type="InterPro" id="IPR001752">
    <property type="entry name" value="Kinesin_motor_dom"/>
</dbReference>
<keyword evidence="7 13" id="KW-0175">Coiled coil</keyword>
<evidence type="ECO:0000256" key="8">
    <source>
        <dbReference type="ARBA" id="ARBA00023136"/>
    </source>
</evidence>
<dbReference type="GO" id="GO:0008017">
    <property type="term" value="F:microtubule binding"/>
    <property type="evidence" value="ECO:0007669"/>
    <property type="project" value="InterPro"/>
</dbReference>
<feature type="compositionally biased region" description="Basic and acidic residues" evidence="14">
    <location>
        <begin position="3050"/>
        <end position="3069"/>
    </location>
</feature>
<reference evidence="19 20" key="1">
    <citation type="submission" date="2016-02" db="EMBL/GenBank/DDBJ databases">
        <title>Genome analysis of coral dinoflagellate symbionts highlights evolutionary adaptations to a symbiotic lifestyle.</title>
        <authorList>
            <person name="Aranda M."/>
            <person name="Li Y."/>
            <person name="Liew Y.J."/>
            <person name="Baumgarten S."/>
            <person name="Simakov O."/>
            <person name="Wilson M."/>
            <person name="Piel J."/>
            <person name="Ashoor H."/>
            <person name="Bougouffa S."/>
            <person name="Bajic V.B."/>
            <person name="Ryu T."/>
            <person name="Ravasi T."/>
            <person name="Bayer T."/>
            <person name="Micklem G."/>
            <person name="Kim H."/>
            <person name="Bhak J."/>
            <person name="Lajeunesse T.C."/>
            <person name="Voolstra C.R."/>
        </authorList>
    </citation>
    <scope>NUCLEOTIDE SEQUENCE [LARGE SCALE GENOMIC DNA]</scope>
    <source>
        <strain evidence="19 20">CCMP2467</strain>
    </source>
</reference>
<evidence type="ECO:0000256" key="9">
    <source>
        <dbReference type="ARBA" id="ARBA00023175"/>
    </source>
</evidence>
<feature type="transmembrane region" description="Helical" evidence="15">
    <location>
        <begin position="1989"/>
        <end position="2007"/>
    </location>
</feature>
<dbReference type="SUPFAM" id="SSF56112">
    <property type="entry name" value="Protein kinase-like (PK-like)"/>
    <property type="match status" value="1"/>
</dbReference>
<keyword evidence="20" id="KW-1185">Reference proteome</keyword>
<feature type="transmembrane region" description="Helical" evidence="15">
    <location>
        <begin position="1796"/>
        <end position="1819"/>
    </location>
</feature>
<dbReference type="InterPro" id="IPR005829">
    <property type="entry name" value="Sugar_transporter_CS"/>
</dbReference>
<evidence type="ECO:0000256" key="12">
    <source>
        <dbReference type="PROSITE-ProRule" id="PRU10141"/>
    </source>
</evidence>
<dbReference type="GO" id="GO:0004672">
    <property type="term" value="F:protein kinase activity"/>
    <property type="evidence" value="ECO:0007669"/>
    <property type="project" value="InterPro"/>
</dbReference>
<evidence type="ECO:0000256" key="5">
    <source>
        <dbReference type="ARBA" id="ARBA00022840"/>
    </source>
</evidence>
<dbReference type="InterPro" id="IPR017441">
    <property type="entry name" value="Protein_kinase_ATP_BS"/>
</dbReference>
<comment type="subcellular location">
    <subcellularLocation>
        <location evidence="1">Membrane</location>
        <topology evidence="1">Multi-pass membrane protein</topology>
    </subcellularLocation>
</comment>
<comment type="similarity">
    <text evidence="11">Belongs to the TRAFAC class myosin-kinesin ATPase superfamily. Kinesin family.</text>
</comment>
<evidence type="ECO:0000259" key="18">
    <source>
        <dbReference type="PROSITE" id="PS50850"/>
    </source>
</evidence>
<dbReference type="OrthoDB" id="421661at2759"/>
<keyword evidence="3" id="KW-0493">Microtubule</keyword>
<feature type="coiled-coil region" evidence="13">
    <location>
        <begin position="2899"/>
        <end position="2940"/>
    </location>
</feature>
<feature type="coiled-coil region" evidence="13">
    <location>
        <begin position="603"/>
        <end position="665"/>
    </location>
</feature>
<dbReference type="InterPro" id="IPR027640">
    <property type="entry name" value="Kinesin-like_fam"/>
</dbReference>
<dbReference type="GO" id="GO:0003777">
    <property type="term" value="F:microtubule motor activity"/>
    <property type="evidence" value="ECO:0007669"/>
    <property type="project" value="InterPro"/>
</dbReference>
<feature type="compositionally biased region" description="Polar residues" evidence="14">
    <location>
        <begin position="1019"/>
        <end position="1032"/>
    </location>
</feature>
<evidence type="ECO:0000256" key="2">
    <source>
        <dbReference type="ARBA" id="ARBA00022692"/>
    </source>
</evidence>
<feature type="region of interest" description="Disordered" evidence="14">
    <location>
        <begin position="3050"/>
        <end position="3076"/>
    </location>
</feature>
<feature type="transmembrane region" description="Helical" evidence="15">
    <location>
        <begin position="1863"/>
        <end position="1883"/>
    </location>
</feature>
<feature type="compositionally biased region" description="Low complexity" evidence="14">
    <location>
        <begin position="133"/>
        <end position="151"/>
    </location>
</feature>
<dbReference type="InterPro" id="IPR027417">
    <property type="entry name" value="P-loop_NTPase"/>
</dbReference>
<dbReference type="SMART" id="SM00129">
    <property type="entry name" value="KISc"/>
    <property type="match status" value="1"/>
</dbReference>
<evidence type="ECO:0000256" key="4">
    <source>
        <dbReference type="ARBA" id="ARBA00022741"/>
    </source>
</evidence>
<feature type="transmembrane region" description="Helical" evidence="15">
    <location>
        <begin position="1926"/>
        <end position="1950"/>
    </location>
</feature>
<dbReference type="GO" id="GO:0005874">
    <property type="term" value="C:microtubule"/>
    <property type="evidence" value="ECO:0007669"/>
    <property type="project" value="UniProtKB-KW"/>
</dbReference>
<feature type="transmembrane region" description="Helical" evidence="15">
    <location>
        <begin position="1962"/>
        <end position="1982"/>
    </location>
</feature>
<dbReference type="Pfam" id="PF00225">
    <property type="entry name" value="Kinesin"/>
    <property type="match status" value="1"/>
</dbReference>
<proteinExistence type="inferred from homology"/>
<evidence type="ECO:0000256" key="11">
    <source>
        <dbReference type="PROSITE-ProRule" id="PRU00283"/>
    </source>
</evidence>
<sequence length="3438" mass="379751">MVFGKQATLGSTGNHPITGLDPGPRQSSPSPTDAARLHRALSQVQTSASKGHFSEAIQACLPALHGPQEVVDIIGSLLAAWQASIKKQKREEQDEMEALVSEILTNSAPVTLSPMDPKLAIQREARNAHFFEKSASAGASRSSKAGSKFRSGYGGNDKDDEASHEAMDKQVTKFFAAYKKAENEKREHRDRVDRTLQAMRKSFQEAAREAEPDELPRLMQEHLHAEDELMRADLRMWSPDDFESLTILGKGGFGTVHLVRLKVNDQIYALKQMSKEHYKKKNALVFNERDALAGMSSRWCAKLLCAFQDSTNVFMAMEFLQGGSLTTHITRRGRLSLEETAFYVAELIEAVSEVHRYGHVHRDLKPDNIMLTTEGHLKLLDFGLSAVQDENGTAKCDLICGTPEYMAPEAFDGYSSCKSDIWAIGVITYECLTGLLPFDVPADARTAMHKMDAIADQAFNVEEHLPRKLKLARDRQFVIGTPDSDFEKGRHFLTGVLRSNDEERLSLSECREEAVFEGLDFASLHKIRPPLSVKVSGSTDLTYFDVPDCEPESLPKGQDITEWNTSMKWTHFELDGQVTSAREKDSPEVWRLLEEIEERETEVSEEVQKRTELQQHLRALDEELRAAQNDIRAAQDRADQWRRLKDDKERELFAQIRKREDAEREVSFLRQSAWLADRTARENASLKKRLQLVEAHAANNGPLALARQIAESECGPLRHCDRELRPAVKKKLMVKWHPDKQPSPEHVELATQVQICYIIQRGRGADMVPSRFSFIFVLGLQLSAAWASKALELLTEEENELTQRRLDFAAWCEKEVATQEKQRQELIRLQGSFDAEDSEDESFDVPSLLSTAKQLQLMQQGKVVESPSHSNLDVAVQCLAELESELVARSSSWAFGEKQSLQAVRKVLGDAREQKAMSLSQQPNLTSALPPAQLEMLKARQLQAAETQALHRAKSLAARSGRQVLDAAVAQTNAALSDAAGICGLGRTVMNRTESAGKKLVKQALELIGKAEGAAEALASSQATVQPASATETPHRTKTSSSDESHGQVTSSQLAHLLEVSQELQQQQQQMQQEMAELRQLQAEASHHIVTDVPTPAASASDVKTKPQEPVLPVPEAKSSPGTAQAPAQLPKTSISLAAEAQDSKLEASESEEKAPELPAPAAPARGRARTKHHALEPPHHEVHEAQAGEDEDLPKMQAPKDFPAALRGGWQGLLAKKRAESKKKPSKPDDALGIMELMQTPKTYTAWQPDQGVASTAAKAKDDLLAAERALDDDDEGEKQIPAKRDVRSFHPDRASMTDPLAFFQFGSAIRRPALSAPKLEDNLVAMLLRKFAMATNSTLLMELSQEELSKESLQSLLRKLETGSPDVVDAQDSELRKMCEAYEQESSKSMEEELSNEVHNHYTAAKAREEKKVLQREVQAREHLLSAFGSTSHRLMTAKQLVSGAADKQRFQQLKQEVEKLGQSPSHTELQILMSSFDNLVQQEEQELTDAVVTAVSRQEQAESRDQHELEDLKAKMLKLDSSAQTPAIATKTERNKLERICAVTMSGVKARHLQHEGPLAYTSLTLRQCGSEYASPLRQAVLAELHYHHHRSPAKEASLSEAWDGDHAEEENVCREKPEVKASRACPRSHGGGLPLFDSMRLPCSAAQLRQQSGYRIEALGLQALVEHLKPVWHILVPYSLLSVLFTLAVQLYGPFLRSMVECTEQMKPGAKFSGSTHCGNSHYVLSMAQAQEGRLVAMKLLVHAFAGPLLALLADSMGRRPILLLGLTGFLTAFLLFALVALLPSLHGSSGAISLCFFLEGATSAFDVVFLSMLADTAKSPAARVTSFSLYYATGAFGNAIAIGIFVEEMSWEVRDFGLTWASMSLAMAMLILYVLAYVPETLPSAMLLKSKHSKLKAPHVQLMGQAIEQIQFLASSRFLQIWLLAVLFKSLASGLSSINASFTLAVYGWNPGEWQAWIWPSEIISMSSLGILGPWAGRKKAESVISVTALVSVAAHVLQMLAPFHALALLGPHFIAGLLAFVRPVSAAYLSGRFPASQQAKVQAIAHLSHNCGISLSMAIFSSPQLFRPHARGWDAARPFLHLVWLLFASAFLKYSSCVFIGEPGRRALLLNLGLWLPLPAQAAFENALPEVAKFPDKRTPGNKPDDLGLQPRTLNRFGDKSDGPVLKGCGYGPNCFSTTGDPEDPQITTLLQPWKIPDGARVADASAQLEETVRAYPPGQQKVDGGGFQVVKAGSDGYLYAQFESLKKGKIDDVEFAINKDGTVQVRSSGRIGLKADYGSNAKRLNYISEQLRAKGWTAPVITKDTHAYYFAMNSGKTKFQCVGIDCPVNYELIEEEPGLAGILSTIGNLTKMFLVQQARGTVSVPATLVRDRSLYMLLHVGGMAPLAAAASGQTPLTAAARQKSARSAVHVALSWRHPMSSTTLGEDESRICVAVRCRPLSDTERNHEVFDVCRIMDRRLVILLDPGAASNDYLRHDKSKEKRFAFDQAFGADTDNGVLFSATAEPLIDSVLAGLNCSVFAYGATGAGKTFTMIGTPAEPGVMFRTVAGLFARSAPGQDHGVSVACSFVEVYNEVLRDLGSRDGREGMLDLREDPITGPSLAGVTEIQAQSVQQVMELLQQGNQRRTTEPTAMNVTSSRSHAVFQVRVERRDPKAEGGGTVGKLSMIDLAGSERASQTHNSGLRLLEGANINRSLLALGNCINALASGSGFVPFRDSKLTRLLKDSLGGNCRTMMIANISPSHLSYEDTLNTLKYANRAKNIRVSTSQNLIQPDDHVRQYEHAISDLRQEAALLKAKLVQRAATQQLQDLEAEKEVGGETELKEASENWKLEIIKNLESRSSLQRSLLDVEKALVQWRVELDHAKEVIAYWEDRQHAGTPGRPRLSAEPQTLEEWKDLVSQIEENMNENAETRRSLARRLQQNKEAGKELQAQLPRRVLNEDLRAFLELVQRVQVLEYERLELDHFWEIHRRQLEDRDLEIVMLREQLRLRNDHILAQRKSLPSEPQGQLGDRAFLLGATSEMPVQDHGPLRIMQAWAPGAKETDEFEHWDNRPLRQRERTASCDGQVSPREASELERCLSMHDKAINWRALEVPLASQIKGIASLQEDRGKVPRLLANPPLPQASVPPPPGISGKPGRHLTGGWLFSKNLKWQRLNGRSPLVQARHVKFDESGLELKLHPARGFVACVGALWRETCSASRSEERAMKASRSRSLLGVAVLASGSHMLDLRKWTGKAFQGFRHRRAPRQLIVEEDGAESRRFQYCEGQPITGALAKQQGAIYETFGEMQCRATGIVVVRNLLCRRIHRSPEEENPQAFVAWACPTPSFVPARTAKPWMALGLAQVLAPAPARAEINQDAYYAAAGVDPDQIRNQMIDQMSDTDAALLGASDFFWDILVPFSAGAGLVYGIAITTGNLEGPFPQQEDGEKKS</sequence>
<feature type="binding site" evidence="11">
    <location>
        <begin position="2530"/>
        <end position="2537"/>
    </location>
    <ligand>
        <name>ATP</name>
        <dbReference type="ChEBI" id="CHEBI:30616"/>
    </ligand>
</feature>
<dbReference type="GO" id="GO:0007018">
    <property type="term" value="P:microtubule-based movement"/>
    <property type="evidence" value="ECO:0007669"/>
    <property type="project" value="InterPro"/>
</dbReference>
<dbReference type="InterPro" id="IPR010865">
    <property type="entry name" value="DUF1499"/>
</dbReference>
<dbReference type="PANTHER" id="PTHR47968">
    <property type="entry name" value="CENTROMERE PROTEIN E"/>
    <property type="match status" value="1"/>
</dbReference>
<feature type="domain" description="Major facilitator superfamily (MFS) profile" evidence="18">
    <location>
        <begin position="1678"/>
        <end position="2112"/>
    </location>
</feature>
<dbReference type="SUPFAM" id="SSF52540">
    <property type="entry name" value="P-loop containing nucleoside triphosphate hydrolases"/>
    <property type="match status" value="1"/>
</dbReference>
<dbReference type="InterPro" id="IPR019821">
    <property type="entry name" value="Kinesin_motor_CS"/>
</dbReference>
<keyword evidence="9 11" id="KW-0505">Motor protein</keyword>
<accession>A0A1Q9DCV7</accession>
<feature type="transmembrane region" description="Helical" evidence="15">
    <location>
        <begin position="1766"/>
        <end position="1790"/>
    </location>
</feature>
<dbReference type="InterPro" id="IPR011701">
    <property type="entry name" value="MFS"/>
</dbReference>
<evidence type="ECO:0000256" key="10">
    <source>
        <dbReference type="ARBA" id="ARBA00068376"/>
    </source>
</evidence>
<dbReference type="InterPro" id="IPR011009">
    <property type="entry name" value="Kinase-like_dom_sf"/>
</dbReference>
<dbReference type="PANTHER" id="PTHR47968:SF13">
    <property type="entry name" value="KINESIN-LIKE PROTEIN KIF19 ISOFORM X1"/>
    <property type="match status" value="1"/>
</dbReference>
<feature type="binding site" evidence="12">
    <location>
        <position position="271"/>
    </location>
    <ligand>
        <name>ATP</name>
        <dbReference type="ChEBI" id="CHEBI:30616"/>
    </ligand>
</feature>
<dbReference type="Pfam" id="PF00069">
    <property type="entry name" value="Pkinase"/>
    <property type="match status" value="1"/>
</dbReference>
<dbReference type="InterPro" id="IPR000719">
    <property type="entry name" value="Prot_kinase_dom"/>
</dbReference>
<organism evidence="19 20">
    <name type="scientific">Symbiodinium microadriaticum</name>
    <name type="common">Dinoflagellate</name>
    <name type="synonym">Zooxanthella microadriatica</name>
    <dbReference type="NCBI Taxonomy" id="2951"/>
    <lineage>
        <taxon>Eukaryota</taxon>
        <taxon>Sar</taxon>
        <taxon>Alveolata</taxon>
        <taxon>Dinophyceae</taxon>
        <taxon>Suessiales</taxon>
        <taxon>Symbiodiniaceae</taxon>
        <taxon>Symbiodinium</taxon>
    </lineage>
</organism>
<dbReference type="Gene3D" id="3.30.200.20">
    <property type="entry name" value="Phosphorylase Kinase, domain 1"/>
    <property type="match status" value="1"/>
</dbReference>
<dbReference type="Gene3D" id="3.40.850.10">
    <property type="entry name" value="Kinesin motor domain"/>
    <property type="match status" value="1"/>
</dbReference>
<keyword evidence="2 15" id="KW-0812">Transmembrane</keyword>
<dbReference type="EMBL" id="LSRX01000596">
    <property type="protein sequence ID" value="OLP93053.1"/>
    <property type="molecule type" value="Genomic_DNA"/>
</dbReference>
<dbReference type="FunFam" id="3.40.850.10:FF:000056">
    <property type="entry name" value="Kinesin-like protein"/>
    <property type="match status" value="1"/>
</dbReference>
<feature type="coiled-coil region" evidence="13">
    <location>
        <begin position="1054"/>
        <end position="1084"/>
    </location>
</feature>